<dbReference type="Pfam" id="PF16034">
    <property type="entry name" value="JAKMIP_CC3"/>
    <property type="match status" value="1"/>
</dbReference>
<dbReference type="GO" id="GO:0016301">
    <property type="term" value="F:kinase activity"/>
    <property type="evidence" value="ECO:0007669"/>
    <property type="project" value="UniProtKB-KW"/>
</dbReference>
<feature type="compositionally biased region" description="Polar residues" evidence="4">
    <location>
        <begin position="464"/>
        <end position="481"/>
    </location>
</feature>
<evidence type="ECO:0000256" key="2">
    <source>
        <dbReference type="ARBA" id="ARBA00023054"/>
    </source>
</evidence>
<feature type="coiled-coil region" evidence="3">
    <location>
        <begin position="691"/>
        <end position="718"/>
    </location>
</feature>
<dbReference type="AlphaFoldDB" id="A0A6J0SZF8"/>
<evidence type="ECO:0000256" key="3">
    <source>
        <dbReference type="SAM" id="Coils"/>
    </source>
</evidence>
<reference evidence="7" key="1">
    <citation type="submission" date="2025-08" db="UniProtKB">
        <authorList>
            <consortium name="RefSeq"/>
        </authorList>
    </citation>
    <scope>IDENTIFICATION</scope>
</reference>
<name>A0A6J0SZF8_9SAUR</name>
<dbReference type="Proteomes" id="UP001652642">
    <property type="component" value="Chromosome 3"/>
</dbReference>
<dbReference type="CTD" id="282973"/>
<dbReference type="PANTHER" id="PTHR18935">
    <property type="entry name" value="GOLGIN SUBFAMILY A MEMBER 4-LIKE ISOFORM X1"/>
    <property type="match status" value="1"/>
</dbReference>
<feature type="coiled-coil region" evidence="3">
    <location>
        <begin position="761"/>
        <end position="828"/>
    </location>
</feature>
<keyword evidence="2 3" id="KW-0175">Coiled coil</keyword>
<feature type="region of interest" description="Disordered" evidence="4">
    <location>
        <begin position="255"/>
        <end position="285"/>
    </location>
</feature>
<accession>A0A6J0SZF8</accession>
<dbReference type="PANTHER" id="PTHR18935:SF9">
    <property type="entry name" value="JANUS KINASE AND MICROTUBULE-INTERACTING PROTEIN 3"/>
    <property type="match status" value="1"/>
</dbReference>
<feature type="coiled-coil region" evidence="3">
    <location>
        <begin position="290"/>
        <end position="373"/>
    </location>
</feature>
<dbReference type="GO" id="GO:0019900">
    <property type="term" value="F:kinase binding"/>
    <property type="evidence" value="ECO:0007669"/>
    <property type="project" value="InterPro"/>
</dbReference>
<feature type="region of interest" description="Disordered" evidence="4">
    <location>
        <begin position="464"/>
        <end position="487"/>
    </location>
</feature>
<gene>
    <name evidence="7" type="primary">JAKMIP3</name>
</gene>
<evidence type="ECO:0000313" key="7">
    <source>
        <dbReference type="RefSeq" id="XP_020641771.1"/>
    </source>
</evidence>
<dbReference type="GeneID" id="110075162"/>
<proteinExistence type="inferred from homology"/>
<dbReference type="InterPro" id="IPR031994">
    <property type="entry name" value="JAKMIP_C"/>
</dbReference>
<evidence type="ECO:0000256" key="4">
    <source>
        <dbReference type="SAM" id="MobiDB-lite"/>
    </source>
</evidence>
<feature type="compositionally biased region" description="Basic and acidic residues" evidence="4">
    <location>
        <begin position="255"/>
        <end position="268"/>
    </location>
</feature>
<comment type="similarity">
    <text evidence="1">Belongs to the JAKMIP family.</text>
</comment>
<dbReference type="GO" id="GO:0008017">
    <property type="term" value="F:microtubule binding"/>
    <property type="evidence" value="ECO:0007669"/>
    <property type="project" value="InterPro"/>
</dbReference>
<protein>
    <submittedName>
        <fullName evidence="7">Janus kinase and microtubule-interacting protein 3 isoform X4</fullName>
    </submittedName>
</protein>
<evidence type="ECO:0000256" key="1">
    <source>
        <dbReference type="ARBA" id="ARBA00005239"/>
    </source>
</evidence>
<organism evidence="6 7">
    <name type="scientific">Pogona vitticeps</name>
    <name type="common">central bearded dragon</name>
    <dbReference type="NCBI Taxonomy" id="103695"/>
    <lineage>
        <taxon>Eukaryota</taxon>
        <taxon>Metazoa</taxon>
        <taxon>Chordata</taxon>
        <taxon>Craniata</taxon>
        <taxon>Vertebrata</taxon>
        <taxon>Euteleostomi</taxon>
        <taxon>Lepidosauria</taxon>
        <taxon>Squamata</taxon>
        <taxon>Bifurcata</taxon>
        <taxon>Unidentata</taxon>
        <taxon>Episquamata</taxon>
        <taxon>Toxicofera</taxon>
        <taxon>Iguania</taxon>
        <taxon>Acrodonta</taxon>
        <taxon>Agamidae</taxon>
        <taxon>Amphibolurinae</taxon>
        <taxon>Pogona</taxon>
    </lineage>
</organism>
<keyword evidence="7" id="KW-0808">Transferase</keyword>
<dbReference type="InterPro" id="IPR024836">
    <property type="entry name" value="JAKMIP"/>
</dbReference>
<feature type="coiled-coil region" evidence="3">
    <location>
        <begin position="493"/>
        <end position="616"/>
    </location>
</feature>
<keyword evidence="7" id="KW-0418">Kinase</keyword>
<feature type="coiled-coil region" evidence="3">
    <location>
        <begin position="18"/>
        <end position="97"/>
    </location>
</feature>
<keyword evidence="6" id="KW-1185">Reference proteome</keyword>
<evidence type="ECO:0000313" key="6">
    <source>
        <dbReference type="Proteomes" id="UP001652642"/>
    </source>
</evidence>
<feature type="domain" description="Janus kinase and microtubule-interacting protein C-terminal" evidence="5">
    <location>
        <begin position="427"/>
        <end position="624"/>
    </location>
</feature>
<dbReference type="RefSeq" id="XP_020641771.1">
    <property type="nucleotide sequence ID" value="XM_020786112.2"/>
</dbReference>
<evidence type="ECO:0000259" key="5">
    <source>
        <dbReference type="Pfam" id="PF16034"/>
    </source>
</evidence>
<sequence length="844" mass="99210">MSKKGASFRAKGERPDPLAALQAANEELRAKLTDIQIELQQEKSKVSKLEREKNQEVKQIKEHEQHKNIVIVTELKAKLHEEKMRELQAVREGLLRQHEAELLRVIKIKDNEIQRLQALLNTVRDGTPDKVKTVLFSEAKEEAKKGFEVEKIKMQQEISELKGAKKQVEEALSVVVQADKMKAAEIRSVYHLHQEEITRIKRECEREIRRLMEEIKFKDRAVYVLERELGVQAGQAQRLQLQKEALDEQLSQLKEADRHLSSPKRELPHASGAGDTSDHSGSPQLDERDARRFQLKIAELSAIIRKLEDRNALLSEERNELLKRLREAESQYKPLLDKNRRLSRKNEDLSHTLRRMENKLKFVTQENLEMRQRVRTIRRPSSLNDLDQNQDEREIEFLRLHILEQQNIIDELSKTLETAGYVKSVIERDKLLRYRKQRKKFAKFPKKPVVETFFGYDEEASLESDGSSISYQTDRTDQTPCTPDDDLEEGMAKEETELRFRQLTMEYQALQRAYALLQEQVGGTLDAEREVKTREQLQAEIHRAQAQIEDLEKALAEQGQDMKWIEEKQALYRRNQELVEKIKQMEAEEARLKHEVQDAKDQNELLEFRILELEERERRSPAINFHHIPFTEGKSPLQVYCEAEGVTDILVAELMKKLDILGDNAVSNLTNEEQVVVIQARTVLTLAEKWLQQIEVTESALQQKMIDLENEKELFSKQKGYLDDELDFRKQSLDQAHKHILELEAMLYDALQQEAGAKMTEMLSEEEREKLKNAVEQWKRQVMSELRERDSQILRERMELIQHAQQRIKELEERIEAQKRQIKELEEKFLFLFLFFSLAFILWS</sequence>